<protein>
    <recommendedName>
        <fullName evidence="3">DUF4136 domain-containing protein</fullName>
    </recommendedName>
</protein>
<dbReference type="EMBL" id="LWBO01000022">
    <property type="protein sequence ID" value="OQP45084.1"/>
    <property type="molecule type" value="Genomic_DNA"/>
</dbReference>
<organism evidence="1 2">
    <name type="scientific">Niastella koreensis</name>
    <dbReference type="NCBI Taxonomy" id="354356"/>
    <lineage>
        <taxon>Bacteria</taxon>
        <taxon>Pseudomonadati</taxon>
        <taxon>Bacteroidota</taxon>
        <taxon>Chitinophagia</taxon>
        <taxon>Chitinophagales</taxon>
        <taxon>Chitinophagaceae</taxon>
        <taxon>Niastella</taxon>
    </lineage>
</organism>
<dbReference type="Proteomes" id="UP000192277">
    <property type="component" value="Unassembled WGS sequence"/>
</dbReference>
<evidence type="ECO:0000313" key="1">
    <source>
        <dbReference type="EMBL" id="OQP45084.1"/>
    </source>
</evidence>
<sequence>MKHLTIVVILSVFSKIALGQTADSVDINIKSIIYKPLTENNYKAFPNAKLIIDYYYTNGISYGDRYSYEIILIDSLFMVAFDSPQTDGYNYISYQKKQLLTDEQANSIRAVLVSAGLKQIKKGIPEPDASAHEKEVVIVKYKNLQIAGGRFNHVIFSESSSDAQNNKMIALERKLTSSVGGNYELVFKTLKKYFSDLPKLLEQAKVAYK</sequence>
<gene>
    <name evidence="1" type="ORF">A4D02_34605</name>
</gene>
<name>A0ABX3NT21_9BACT</name>
<keyword evidence="2" id="KW-1185">Reference proteome</keyword>
<evidence type="ECO:0008006" key="3">
    <source>
        <dbReference type="Google" id="ProtNLM"/>
    </source>
</evidence>
<comment type="caution">
    <text evidence="1">The sequence shown here is derived from an EMBL/GenBank/DDBJ whole genome shotgun (WGS) entry which is preliminary data.</text>
</comment>
<evidence type="ECO:0000313" key="2">
    <source>
        <dbReference type="Proteomes" id="UP000192277"/>
    </source>
</evidence>
<dbReference type="RefSeq" id="WP_014222120.1">
    <property type="nucleotide sequence ID" value="NZ_LWBO01000022.1"/>
</dbReference>
<accession>A0ABX3NT21</accession>
<proteinExistence type="predicted"/>
<reference evidence="1 2" key="1">
    <citation type="submission" date="2016-04" db="EMBL/GenBank/DDBJ databases">
        <authorList>
            <person name="Chen L."/>
            <person name="Zhuang W."/>
            <person name="Wang G."/>
        </authorList>
    </citation>
    <scope>NUCLEOTIDE SEQUENCE [LARGE SCALE GENOMIC DNA]</scope>
    <source>
        <strain evidence="2">GR20</strain>
    </source>
</reference>